<dbReference type="GO" id="GO:0006309">
    <property type="term" value="P:apoptotic DNA fragmentation"/>
    <property type="evidence" value="ECO:0007669"/>
    <property type="project" value="EnsemblMetazoa"/>
</dbReference>
<dbReference type="eggNOG" id="KOG0542">
    <property type="taxonomic scope" value="Eukaryota"/>
</dbReference>
<keyword evidence="1" id="KW-0540">Nuclease</keyword>
<dbReference type="SMART" id="SM00479">
    <property type="entry name" value="EXOIII"/>
    <property type="match status" value="1"/>
</dbReference>
<evidence type="ECO:0000256" key="2">
    <source>
        <dbReference type="ARBA" id="ARBA00022801"/>
    </source>
</evidence>
<keyword evidence="3" id="KW-0269">Exonuclease</keyword>
<dbReference type="PANTHER" id="PTHR23044">
    <property type="entry name" value="3'-5' EXONUCLEASE ERI1-RELATED"/>
    <property type="match status" value="1"/>
</dbReference>
<dbReference type="GO" id="GO:0006401">
    <property type="term" value="P:RNA catabolic process"/>
    <property type="evidence" value="ECO:0007669"/>
    <property type="project" value="EnsemblMetazoa"/>
</dbReference>
<dbReference type="InParanoid" id="G0M796"/>
<name>G0M796_CAEBE</name>
<evidence type="ECO:0000256" key="3">
    <source>
        <dbReference type="ARBA" id="ARBA00022839"/>
    </source>
</evidence>
<accession>G0M796</accession>
<keyword evidence="6" id="KW-1185">Reference proteome</keyword>
<dbReference type="FunFam" id="3.30.420.10:FF:000157">
    <property type="entry name" value="Cell death-related nuclease 4"/>
    <property type="match status" value="1"/>
</dbReference>
<evidence type="ECO:0000256" key="1">
    <source>
        <dbReference type="ARBA" id="ARBA00022722"/>
    </source>
</evidence>
<reference evidence="6" key="1">
    <citation type="submission" date="2011-07" db="EMBL/GenBank/DDBJ databases">
        <authorList>
            <consortium name="Caenorhabditis brenneri Sequencing and Analysis Consortium"/>
            <person name="Wilson R.K."/>
        </authorList>
    </citation>
    <scope>NUCLEOTIDE SEQUENCE [LARGE SCALE GENOMIC DNA]</scope>
    <source>
        <strain evidence="6">PB2801</strain>
    </source>
</reference>
<proteinExistence type="predicted"/>
<organism evidence="6">
    <name type="scientific">Caenorhabditis brenneri</name>
    <name type="common">Nematode worm</name>
    <dbReference type="NCBI Taxonomy" id="135651"/>
    <lineage>
        <taxon>Eukaryota</taxon>
        <taxon>Metazoa</taxon>
        <taxon>Ecdysozoa</taxon>
        <taxon>Nematoda</taxon>
        <taxon>Chromadorea</taxon>
        <taxon>Rhabditida</taxon>
        <taxon>Rhabditina</taxon>
        <taxon>Rhabditomorpha</taxon>
        <taxon>Rhabditoidea</taxon>
        <taxon>Rhabditidae</taxon>
        <taxon>Peloderinae</taxon>
        <taxon>Caenorhabditis</taxon>
    </lineage>
</organism>
<dbReference type="FunCoup" id="G0M796">
    <property type="interactions" value="9"/>
</dbReference>
<sequence>MGNIRCPFTHLLILDFETTSEEANCDYPFEVIQFSVVVLDVKTNTILENVSFNKYVRPVINPILSKHCADFTGIAQESLDSAATFREVYNQFVNWLNTNGFAERQFAVVCDSRQDMWRIAQYQFKLINATLPSFFRQYVSLWRAFEAEQDRSGRKELLEKTYIGKMAEYYGLDTTGRAHDSLNDCKTIATIVQKMLATGATIHINEVLVCSAVWRKRPAEIAPNWREDFREAGRIYERVMPLVVKPLRNGEYTTRDYGLCKYCKTGPEVCGKKHRQYPKELYEQERRTIVYARTAGYY</sequence>
<dbReference type="InterPro" id="IPR012337">
    <property type="entry name" value="RNaseH-like_sf"/>
</dbReference>
<dbReference type="SUPFAM" id="SSF53098">
    <property type="entry name" value="Ribonuclease H-like"/>
    <property type="match status" value="1"/>
</dbReference>
<protein>
    <submittedName>
        <fullName evidence="5">CBN-CRN-4 protein</fullName>
    </submittedName>
</protein>
<dbReference type="GO" id="GO:0005737">
    <property type="term" value="C:cytoplasm"/>
    <property type="evidence" value="ECO:0007669"/>
    <property type="project" value="TreeGrafter"/>
</dbReference>
<dbReference type="GO" id="GO:0004520">
    <property type="term" value="F:DNA endonuclease activity"/>
    <property type="evidence" value="ECO:0007669"/>
    <property type="project" value="EnsemblMetazoa"/>
</dbReference>
<keyword evidence="2" id="KW-0378">Hydrolase</keyword>
<dbReference type="InterPro" id="IPR051274">
    <property type="entry name" value="3-5_Exoribonuclease"/>
</dbReference>
<dbReference type="OMA" id="TIVYART"/>
<dbReference type="HOGENOM" id="CLU_037266_4_3_1"/>
<dbReference type="InterPro" id="IPR047201">
    <property type="entry name" value="ERI-1_3'hExo-like"/>
</dbReference>
<dbReference type="InterPro" id="IPR013520">
    <property type="entry name" value="Ribonucl_H"/>
</dbReference>
<gene>
    <name evidence="5" type="primary">Cbn-crn-4</name>
    <name evidence="5" type="ORF">CAEBREN_24483</name>
</gene>
<evidence type="ECO:0000313" key="6">
    <source>
        <dbReference type="Proteomes" id="UP000008068"/>
    </source>
</evidence>
<dbReference type="InterPro" id="IPR036397">
    <property type="entry name" value="RNaseH_sf"/>
</dbReference>
<dbReference type="AlphaFoldDB" id="G0M796"/>
<dbReference type="STRING" id="135651.G0M796"/>
<dbReference type="EMBL" id="GL379786">
    <property type="protein sequence ID" value="EGT30148.1"/>
    <property type="molecule type" value="Genomic_DNA"/>
</dbReference>
<evidence type="ECO:0000259" key="4">
    <source>
        <dbReference type="SMART" id="SM00479"/>
    </source>
</evidence>
<dbReference type="Proteomes" id="UP000008068">
    <property type="component" value="Unassembled WGS sequence"/>
</dbReference>
<dbReference type="GO" id="GO:0003697">
    <property type="term" value="F:single-stranded DNA binding"/>
    <property type="evidence" value="ECO:0007669"/>
    <property type="project" value="EnsemblMetazoa"/>
</dbReference>
<dbReference type="PANTHER" id="PTHR23044:SF4">
    <property type="entry name" value="CELL DEATH-RELATED NUCLEASE 4"/>
    <property type="match status" value="1"/>
</dbReference>
<dbReference type="OrthoDB" id="5775694at2759"/>
<dbReference type="CDD" id="cd06133">
    <property type="entry name" value="ERI-1_3'hExo_like"/>
    <property type="match status" value="1"/>
</dbReference>
<dbReference type="GO" id="GO:0000175">
    <property type="term" value="F:3'-5'-RNA exonuclease activity"/>
    <property type="evidence" value="ECO:0007669"/>
    <property type="project" value="InterPro"/>
</dbReference>
<evidence type="ECO:0000313" key="5">
    <source>
        <dbReference type="EMBL" id="EGT30148.1"/>
    </source>
</evidence>
<dbReference type="Gene3D" id="3.30.420.10">
    <property type="entry name" value="Ribonuclease H-like superfamily/Ribonuclease H"/>
    <property type="match status" value="1"/>
</dbReference>
<dbReference type="Pfam" id="PF00929">
    <property type="entry name" value="RNase_T"/>
    <property type="match status" value="1"/>
</dbReference>
<feature type="domain" description="Exonuclease" evidence="4">
    <location>
        <begin position="10"/>
        <end position="201"/>
    </location>
</feature>